<proteinExistence type="predicted"/>
<dbReference type="EMBL" id="JAVDVQ010000004">
    <property type="protein sequence ID" value="MDR7081992.1"/>
    <property type="molecule type" value="Genomic_DNA"/>
</dbReference>
<reference evidence="1 2" key="1">
    <citation type="submission" date="2023-07" db="EMBL/GenBank/DDBJ databases">
        <title>Sorghum-associated microbial communities from plants grown in Nebraska, USA.</title>
        <authorList>
            <person name="Schachtman D."/>
        </authorList>
    </citation>
    <scope>NUCLEOTIDE SEQUENCE [LARGE SCALE GENOMIC DNA]</scope>
    <source>
        <strain evidence="1 2">BE167</strain>
    </source>
</reference>
<sequence length="46" mass="5484">MKQRLQTVLRQLLKPAPRHTTLFNGQLLDQKREDVYVVMHQNGLIR</sequence>
<protein>
    <submittedName>
        <fullName evidence="1">Uncharacterized protein</fullName>
    </submittedName>
</protein>
<gene>
    <name evidence="1" type="ORF">J2X01_001277</name>
</gene>
<name>A0ABU1U9Y9_9MICC</name>
<organism evidence="1 2">
    <name type="scientific">Arthrobacter ginsengisoli</name>
    <dbReference type="NCBI Taxonomy" id="1356565"/>
    <lineage>
        <taxon>Bacteria</taxon>
        <taxon>Bacillati</taxon>
        <taxon>Actinomycetota</taxon>
        <taxon>Actinomycetes</taxon>
        <taxon>Micrococcales</taxon>
        <taxon>Micrococcaceae</taxon>
        <taxon>Arthrobacter</taxon>
    </lineage>
</organism>
<keyword evidence="2" id="KW-1185">Reference proteome</keyword>
<evidence type="ECO:0000313" key="2">
    <source>
        <dbReference type="Proteomes" id="UP001252243"/>
    </source>
</evidence>
<evidence type="ECO:0000313" key="1">
    <source>
        <dbReference type="EMBL" id="MDR7081992.1"/>
    </source>
</evidence>
<dbReference type="RefSeq" id="WP_310051904.1">
    <property type="nucleotide sequence ID" value="NZ_JAVDVQ010000004.1"/>
</dbReference>
<comment type="caution">
    <text evidence="1">The sequence shown here is derived from an EMBL/GenBank/DDBJ whole genome shotgun (WGS) entry which is preliminary data.</text>
</comment>
<accession>A0ABU1U9Y9</accession>
<dbReference type="Proteomes" id="UP001252243">
    <property type="component" value="Unassembled WGS sequence"/>
</dbReference>